<accession>A0A2H6BM08</accession>
<proteinExistence type="predicted"/>
<reference evidence="2" key="1">
    <citation type="submission" date="2017-12" db="EMBL/GenBank/DDBJ databases">
        <title>Improved Draft Genome Sequence of Microcystis aeruginosa NIES-298, a Microcystin-Producing Cyanobacterium from Lake Kasumigaura, Japan.</title>
        <authorList>
            <person name="Yamaguchi H."/>
            <person name="Suzuki S."/>
            <person name="Kawachi M."/>
        </authorList>
    </citation>
    <scope>NUCLEOTIDE SEQUENCE [LARGE SCALE GENOMIC DNA]</scope>
    <source>
        <strain evidence="2">NIES-298</strain>
    </source>
</reference>
<organism evidence="1 2">
    <name type="scientific">Microcystis aeruginosa NIES-298</name>
    <dbReference type="NCBI Taxonomy" id="449468"/>
    <lineage>
        <taxon>Bacteria</taxon>
        <taxon>Bacillati</taxon>
        <taxon>Cyanobacteriota</taxon>
        <taxon>Cyanophyceae</taxon>
        <taxon>Oscillatoriophycideae</taxon>
        <taxon>Chroococcales</taxon>
        <taxon>Microcystaceae</taxon>
        <taxon>Microcystis</taxon>
    </lineage>
</organism>
<sequence>MLKKQLLTRISSEDINKLFFACGILSIIIIKFFLIRNSEVLGHPRDSLLYALMADQNIWFPTNKAKAIIDYMPGYPIFIMVSNFLNFPLRISHEIFYTISNILLVFSFRLLKIPRYICLVVFAILTFHITTFMVFNTILTETIAISLYHILLALTIITVMSENLAKKLIFSVLGGLCLGIIFITRPEQIVFLLSYLVVFVILVLRNRMNIARAIREALPICIIPIAISLLITTFFTLLNTFFLELPALSIGQSSAFKETFSQIQSIDDGQNIDDFEFVNINRKQLKMAYQVSPTLNQVKSLIEEELARKVTTLGGKDTNIEVTIDWVHWSTIEAIRRSNLTEDRSMYQVFAQINSELQEAFNYQRINRKTFSFDPIDIGFWLNKFPHSLTKMSGYLFLPRVSNRFLQNTDDPRVTPEMRSIFNRVAHRRTYLVNQRDLNKDLIFYLNRIRITPLIQIINIIGMISFVILFVYYLIKPVHSQLLNQYVLIISFALSIILLRLFLYVAVDMAFFPAASRYLFPSNPLLSALSILNLYVTTKLLRSFRFSA</sequence>
<dbReference type="RefSeq" id="WP_103111230.1">
    <property type="nucleotide sequence ID" value="NZ_BEIU01000019.1"/>
</dbReference>
<gene>
    <name evidence="1" type="ORF">BGM30_02830</name>
</gene>
<name>A0A2H6BM08_MICAE</name>
<comment type="caution">
    <text evidence="1">The sequence shown here is derived from an EMBL/GenBank/DDBJ whole genome shotgun (WGS) entry which is preliminary data.</text>
</comment>
<dbReference type="AlphaFoldDB" id="A0A2H6BM08"/>
<evidence type="ECO:0000313" key="2">
    <source>
        <dbReference type="Proteomes" id="UP000236321"/>
    </source>
</evidence>
<evidence type="ECO:0000313" key="1">
    <source>
        <dbReference type="EMBL" id="GBD51190.1"/>
    </source>
</evidence>
<protein>
    <submittedName>
        <fullName evidence="1">Uncharacterized protein</fullName>
    </submittedName>
</protein>
<dbReference type="EMBL" id="BEYQ01000001">
    <property type="protein sequence ID" value="GBD51190.1"/>
    <property type="molecule type" value="Genomic_DNA"/>
</dbReference>
<dbReference type="Proteomes" id="UP000236321">
    <property type="component" value="Unassembled WGS sequence"/>
</dbReference>